<dbReference type="PANTHER" id="PTHR30204:SF69">
    <property type="entry name" value="MERR-FAMILY TRANSCRIPTIONAL REGULATOR"/>
    <property type="match status" value="1"/>
</dbReference>
<keyword evidence="1" id="KW-0678">Repressor</keyword>
<dbReference type="InterPro" id="IPR029442">
    <property type="entry name" value="GyrI-like"/>
</dbReference>
<keyword evidence="2" id="KW-0805">Transcription regulation</keyword>
<dbReference type="PROSITE" id="PS50937">
    <property type="entry name" value="HTH_MERR_2"/>
    <property type="match status" value="1"/>
</dbReference>
<evidence type="ECO:0000256" key="2">
    <source>
        <dbReference type="ARBA" id="ARBA00023015"/>
    </source>
</evidence>
<dbReference type="InterPro" id="IPR009061">
    <property type="entry name" value="DNA-bd_dom_put_sf"/>
</dbReference>
<dbReference type="Pfam" id="PF13411">
    <property type="entry name" value="MerR_1"/>
    <property type="match status" value="1"/>
</dbReference>
<reference evidence="7 8" key="1">
    <citation type="submission" date="2020-09" db="EMBL/GenBank/DDBJ databases">
        <title>Paenibacillus sp. CAU 1523 isolated from sand of Haeundae Beach.</title>
        <authorList>
            <person name="Kim W."/>
        </authorList>
    </citation>
    <scope>NUCLEOTIDE SEQUENCE [LARGE SCALE GENOMIC DNA]</scope>
    <source>
        <strain evidence="7 8">CAU 1523</strain>
    </source>
</reference>
<accession>A0ABR9AWI6</accession>
<evidence type="ECO:0000313" key="8">
    <source>
        <dbReference type="Proteomes" id="UP000634529"/>
    </source>
</evidence>
<evidence type="ECO:0000313" key="7">
    <source>
        <dbReference type="EMBL" id="MBD8498453.1"/>
    </source>
</evidence>
<comment type="caution">
    <text evidence="7">The sequence shown here is derived from an EMBL/GenBank/DDBJ whole genome shotgun (WGS) entry which is preliminary data.</text>
</comment>
<dbReference type="Gene3D" id="1.10.1660.10">
    <property type="match status" value="1"/>
</dbReference>
<dbReference type="Pfam" id="PF06445">
    <property type="entry name" value="GyrI-like"/>
    <property type="match status" value="1"/>
</dbReference>
<dbReference type="EMBL" id="JACYTN010000004">
    <property type="protein sequence ID" value="MBD8498453.1"/>
    <property type="molecule type" value="Genomic_DNA"/>
</dbReference>
<dbReference type="InterPro" id="IPR000551">
    <property type="entry name" value="MerR-type_HTH_dom"/>
</dbReference>
<feature type="coiled-coil region" evidence="5">
    <location>
        <begin position="78"/>
        <end position="105"/>
    </location>
</feature>
<evidence type="ECO:0000256" key="1">
    <source>
        <dbReference type="ARBA" id="ARBA00022491"/>
    </source>
</evidence>
<evidence type="ECO:0000256" key="4">
    <source>
        <dbReference type="ARBA" id="ARBA00023163"/>
    </source>
</evidence>
<proteinExistence type="predicted"/>
<gene>
    <name evidence="7" type="ORF">IFO66_09010</name>
</gene>
<keyword evidence="4" id="KW-0804">Transcription</keyword>
<evidence type="ECO:0000256" key="3">
    <source>
        <dbReference type="ARBA" id="ARBA00023125"/>
    </source>
</evidence>
<sequence>MYPIGKFSELCHVPIKTIRYYSDIGLLKPSYIDPVTNYRYYDYDSIQTLNKITILKSCQLSLAEIQQMITNADPSQWMSILSQQLDRLEEQKQQINYRIEEIHQLKIKIQQEHAFIPGPTLSTCYLENREEQAVYTIRKKIKMTFIDHLVKQLFERIYAFQLETAGKLMAIFHEREDNKKEADVELLIPVKPMKDSYKLDDFKIRARGTYACITVEGPYSELESGYIMLLTYIDEQNLIQTGPPMEIYEQGLLPATIEAQDAKDIKPDVTRHPSEFITKIVIPVITEDLNELHI</sequence>
<keyword evidence="5" id="KW-0175">Coiled coil</keyword>
<dbReference type="InterPro" id="IPR047057">
    <property type="entry name" value="MerR_fam"/>
</dbReference>
<dbReference type="SMART" id="SM00422">
    <property type="entry name" value="HTH_MERR"/>
    <property type="match status" value="1"/>
</dbReference>
<protein>
    <submittedName>
        <fullName evidence="7">MerR family transcriptional regulator</fullName>
    </submittedName>
</protein>
<keyword evidence="3" id="KW-0238">DNA-binding</keyword>
<evidence type="ECO:0000256" key="5">
    <source>
        <dbReference type="SAM" id="Coils"/>
    </source>
</evidence>
<dbReference type="RefSeq" id="WP_192024835.1">
    <property type="nucleotide sequence ID" value="NZ_JACYTN010000004.1"/>
</dbReference>
<dbReference type="Proteomes" id="UP000634529">
    <property type="component" value="Unassembled WGS sequence"/>
</dbReference>
<dbReference type="PANTHER" id="PTHR30204">
    <property type="entry name" value="REDOX-CYCLING DRUG-SENSING TRANSCRIPTIONAL ACTIVATOR SOXR"/>
    <property type="match status" value="1"/>
</dbReference>
<dbReference type="CDD" id="cd01107">
    <property type="entry name" value="HTH_BmrR"/>
    <property type="match status" value="1"/>
</dbReference>
<keyword evidence="8" id="KW-1185">Reference proteome</keyword>
<name>A0ABR9AWI6_9BACL</name>
<feature type="domain" description="HTH merR-type" evidence="6">
    <location>
        <begin position="1"/>
        <end position="71"/>
    </location>
</feature>
<dbReference type="SUPFAM" id="SSF55136">
    <property type="entry name" value="Probable bacterial effector-binding domain"/>
    <property type="match status" value="1"/>
</dbReference>
<organism evidence="7 8">
    <name type="scientific">Paenibacillus arenosi</name>
    <dbReference type="NCBI Taxonomy" id="2774142"/>
    <lineage>
        <taxon>Bacteria</taxon>
        <taxon>Bacillati</taxon>
        <taxon>Bacillota</taxon>
        <taxon>Bacilli</taxon>
        <taxon>Bacillales</taxon>
        <taxon>Paenibacillaceae</taxon>
        <taxon>Paenibacillus</taxon>
    </lineage>
</organism>
<dbReference type="SUPFAM" id="SSF46955">
    <property type="entry name" value="Putative DNA-binding domain"/>
    <property type="match status" value="1"/>
</dbReference>
<dbReference type="Gene3D" id="3.20.80.10">
    <property type="entry name" value="Regulatory factor, effector binding domain"/>
    <property type="match status" value="1"/>
</dbReference>
<evidence type="ECO:0000259" key="6">
    <source>
        <dbReference type="PROSITE" id="PS50937"/>
    </source>
</evidence>
<dbReference type="InterPro" id="IPR011256">
    <property type="entry name" value="Reg_factor_effector_dom_sf"/>
</dbReference>